<gene>
    <name evidence="1" type="ORF">AYBTSS11_LOCUS27331</name>
</gene>
<sequence>MMCLGVLHSKFKDKYTIPGKSCSRKQQDRESGCLAVHLVEEANTRIEFSVQRQSS</sequence>
<organism evidence="1 2">
    <name type="scientific">Sphenostylis stenocarpa</name>
    <dbReference type="NCBI Taxonomy" id="92480"/>
    <lineage>
        <taxon>Eukaryota</taxon>
        <taxon>Viridiplantae</taxon>
        <taxon>Streptophyta</taxon>
        <taxon>Embryophyta</taxon>
        <taxon>Tracheophyta</taxon>
        <taxon>Spermatophyta</taxon>
        <taxon>Magnoliopsida</taxon>
        <taxon>eudicotyledons</taxon>
        <taxon>Gunneridae</taxon>
        <taxon>Pentapetalae</taxon>
        <taxon>rosids</taxon>
        <taxon>fabids</taxon>
        <taxon>Fabales</taxon>
        <taxon>Fabaceae</taxon>
        <taxon>Papilionoideae</taxon>
        <taxon>50 kb inversion clade</taxon>
        <taxon>NPAAA clade</taxon>
        <taxon>indigoferoid/millettioid clade</taxon>
        <taxon>Phaseoleae</taxon>
        <taxon>Sphenostylis</taxon>
    </lineage>
</organism>
<accession>A0AA86TQE6</accession>
<reference evidence="1" key="1">
    <citation type="submission" date="2023-10" db="EMBL/GenBank/DDBJ databases">
        <authorList>
            <person name="Domelevo Entfellner J.-B."/>
        </authorList>
    </citation>
    <scope>NUCLEOTIDE SEQUENCE</scope>
</reference>
<dbReference type="EMBL" id="OY731406">
    <property type="protein sequence ID" value="CAJ1975227.1"/>
    <property type="molecule type" value="Genomic_DNA"/>
</dbReference>
<evidence type="ECO:0000313" key="1">
    <source>
        <dbReference type="EMBL" id="CAJ1975227.1"/>
    </source>
</evidence>
<name>A0AA86TQE6_9FABA</name>
<protein>
    <submittedName>
        <fullName evidence="1">Uncharacterized protein</fullName>
    </submittedName>
</protein>
<proteinExistence type="predicted"/>
<dbReference type="Gramene" id="rna-AYBTSS11_LOCUS27331">
    <property type="protein sequence ID" value="CAJ1975227.1"/>
    <property type="gene ID" value="gene-AYBTSS11_LOCUS27331"/>
</dbReference>
<keyword evidence="2" id="KW-1185">Reference proteome</keyword>
<evidence type="ECO:0000313" key="2">
    <source>
        <dbReference type="Proteomes" id="UP001189624"/>
    </source>
</evidence>
<dbReference type="AlphaFoldDB" id="A0AA86TQE6"/>
<dbReference type="Proteomes" id="UP001189624">
    <property type="component" value="Chromosome 9"/>
</dbReference>